<evidence type="ECO:0000259" key="2">
    <source>
        <dbReference type="Pfam" id="PF07731"/>
    </source>
</evidence>
<dbReference type="GO" id="GO:0051536">
    <property type="term" value="F:iron-sulfur cluster binding"/>
    <property type="evidence" value="ECO:0007669"/>
    <property type="project" value="UniProtKB-KW"/>
</dbReference>
<dbReference type="PROSITE" id="PS51318">
    <property type="entry name" value="TAT"/>
    <property type="match status" value="1"/>
</dbReference>
<dbReference type="Pfam" id="PF07731">
    <property type="entry name" value="Cu-oxidase_2"/>
    <property type="match status" value="1"/>
</dbReference>
<keyword evidence="4" id="KW-1185">Reference proteome</keyword>
<evidence type="ECO:0000313" key="3">
    <source>
        <dbReference type="EMBL" id="TWJ18401.1"/>
    </source>
</evidence>
<dbReference type="InterPro" id="IPR008972">
    <property type="entry name" value="Cupredoxin"/>
</dbReference>
<dbReference type="CDD" id="cd13891">
    <property type="entry name" value="CuRO_3_CotA_like"/>
    <property type="match status" value="1"/>
</dbReference>
<dbReference type="EMBL" id="VLLN01000016">
    <property type="protein sequence ID" value="TWJ18401.1"/>
    <property type="molecule type" value="Genomic_DNA"/>
</dbReference>
<protein>
    <submittedName>
        <fullName evidence="3">FtsP/CotA-like multicopper oxidase with cupredoxin domain</fullName>
    </submittedName>
</protein>
<dbReference type="AlphaFoldDB" id="A0A562VKT0"/>
<gene>
    <name evidence="3" type="ORF">JN12_02623</name>
</gene>
<reference evidence="3 4" key="1">
    <citation type="submission" date="2019-07" db="EMBL/GenBank/DDBJ databases">
        <title>Genomic Encyclopedia of Archaeal and Bacterial Type Strains, Phase II (KMG-II): from individual species to whole genera.</title>
        <authorList>
            <person name="Goeker M."/>
        </authorList>
    </citation>
    <scope>NUCLEOTIDE SEQUENCE [LARGE SCALE GENOMIC DNA]</scope>
    <source>
        <strain evidence="3 4">ATCC BAA-1139</strain>
    </source>
</reference>
<proteinExistence type="predicted"/>
<dbReference type="PANTHER" id="PTHR48267:SF1">
    <property type="entry name" value="BILIRUBIN OXIDASE"/>
    <property type="match status" value="1"/>
</dbReference>
<dbReference type="Gene3D" id="2.60.40.420">
    <property type="entry name" value="Cupredoxins - blue copper proteins"/>
    <property type="match status" value="3"/>
</dbReference>
<dbReference type="InterPro" id="IPR045087">
    <property type="entry name" value="Cu-oxidase_fam"/>
</dbReference>
<dbReference type="SUPFAM" id="SSF49503">
    <property type="entry name" value="Cupredoxins"/>
    <property type="match status" value="3"/>
</dbReference>
<evidence type="ECO:0000256" key="1">
    <source>
        <dbReference type="ARBA" id="ARBA00023014"/>
    </source>
</evidence>
<dbReference type="GO" id="GO:0005507">
    <property type="term" value="F:copper ion binding"/>
    <property type="evidence" value="ECO:0007669"/>
    <property type="project" value="InterPro"/>
</dbReference>
<dbReference type="CDD" id="cd13844">
    <property type="entry name" value="CuRO_1_BOD_CotA_like"/>
    <property type="match status" value="1"/>
</dbReference>
<dbReference type="RefSeq" id="WP_145023459.1">
    <property type="nucleotide sequence ID" value="NZ_VLLN01000016.1"/>
</dbReference>
<dbReference type="InterPro" id="IPR011706">
    <property type="entry name" value="Cu-oxidase_C"/>
</dbReference>
<keyword evidence="1" id="KW-0411">Iron-sulfur</keyword>
<dbReference type="GO" id="GO:0016491">
    <property type="term" value="F:oxidoreductase activity"/>
    <property type="evidence" value="ECO:0007669"/>
    <property type="project" value="InterPro"/>
</dbReference>
<keyword evidence="1" id="KW-0479">Metal-binding</keyword>
<dbReference type="Proteomes" id="UP000319449">
    <property type="component" value="Unassembled WGS sequence"/>
</dbReference>
<keyword evidence="1" id="KW-0408">Iron</keyword>
<dbReference type="InterPro" id="IPR006311">
    <property type="entry name" value="TAT_signal"/>
</dbReference>
<organism evidence="3 4">
    <name type="scientific">Geobacter argillaceus</name>
    <dbReference type="NCBI Taxonomy" id="345631"/>
    <lineage>
        <taxon>Bacteria</taxon>
        <taxon>Pseudomonadati</taxon>
        <taxon>Thermodesulfobacteriota</taxon>
        <taxon>Desulfuromonadia</taxon>
        <taxon>Geobacterales</taxon>
        <taxon>Geobacteraceae</taxon>
        <taxon>Geobacter</taxon>
    </lineage>
</organism>
<dbReference type="PANTHER" id="PTHR48267">
    <property type="entry name" value="CUPREDOXIN SUPERFAMILY PROTEIN"/>
    <property type="match status" value="1"/>
</dbReference>
<sequence length="724" mass="78950">MKKISRRKFLQISGLAAGASMLPLPVKWLGRNDAFAFYQSPANKIPLFKTTLRGVGPGQIPVAASDGVTATGAAHYSIDIKQFQDSGVCPTLGPTSLWGYNPVTPLGGGSQPQKHLGGIIVAKKGSPVQITFTNRLPANPIIPVDKSNYFPDAQISVNRTSTHLHGGFVPWISDGGPMAFFDPNGNYGPSIASGSTNFYKILNPGLLSGQGEVYYPNQQSARLMWYHDHAHDITRTNAYAGIATAYVLRDDFEGNLRNMGLPPFIEDSVLGGKLVQELPLIFQDKIFVGANINTFDPTWKSIVDPSATTPGSLWYPHLYERNRWRRSTGLTPPNPSCIPEMFGDTMLVNGTVFPETTVEARRYRLRILNACQARFMNLQLYVDDGSPDGITLETNPLSPNFGNPTNAPFVDAAQNQPAVLQIGAEGGFLPKPALVPTNAPFAVNPVTGLAMGSLFLAPAERADLILDFGKYSGKNIILYSDAPAPFPMGDPRNDYFPKWNTTANPVNGLTTPGFGPNTRILMRFKVVAATGSDLPLTITKDTDLSLGIDPFLTPPGGTPRRLTLNENFDAWGRLQQRLGTDALAVRGAGMAYMDPSTENPAAGTTEVWEIYNLTGDTHPIHLHLVNFQILNRQPFDAAQYMAGTTVFTGPAIPPDPNESGWKETARMHPGTVTRILMRFDLPTTPFAVPNSLNPMLGTPGKEYVWHCHILEHEEHDMMRPMVIT</sequence>
<evidence type="ECO:0000313" key="4">
    <source>
        <dbReference type="Proteomes" id="UP000319449"/>
    </source>
</evidence>
<feature type="domain" description="Plastocyanin-like" evidence="2">
    <location>
        <begin position="590"/>
        <end position="723"/>
    </location>
</feature>
<accession>A0A562VKT0</accession>
<dbReference type="OrthoDB" id="9757546at2"/>
<name>A0A562VKT0_9BACT</name>
<comment type="caution">
    <text evidence="3">The sequence shown here is derived from an EMBL/GenBank/DDBJ whole genome shotgun (WGS) entry which is preliminary data.</text>
</comment>